<evidence type="ECO:0000256" key="4">
    <source>
        <dbReference type="ARBA" id="ARBA00023242"/>
    </source>
</evidence>
<dbReference type="Proteomes" id="UP001367508">
    <property type="component" value="Unassembled WGS sequence"/>
</dbReference>
<evidence type="ECO:0000256" key="1">
    <source>
        <dbReference type="ARBA" id="ARBA00023015"/>
    </source>
</evidence>
<evidence type="ECO:0000313" key="6">
    <source>
        <dbReference type="EMBL" id="KAK7350897.1"/>
    </source>
</evidence>
<gene>
    <name evidence="6" type="ORF">VNO77_09936</name>
</gene>
<proteinExistence type="predicted"/>
<dbReference type="GO" id="GO:0003677">
    <property type="term" value="F:DNA binding"/>
    <property type="evidence" value="ECO:0007669"/>
    <property type="project" value="UniProtKB-KW"/>
</dbReference>
<dbReference type="Gene3D" id="2.170.150.80">
    <property type="entry name" value="NAC domain"/>
    <property type="match status" value="1"/>
</dbReference>
<comment type="caution">
    <text evidence="6">The sequence shown here is derived from an EMBL/GenBank/DDBJ whole genome shotgun (WGS) entry which is preliminary data.</text>
</comment>
<dbReference type="SUPFAM" id="SSF101941">
    <property type="entry name" value="NAC domain"/>
    <property type="match status" value="1"/>
</dbReference>
<dbReference type="InterPro" id="IPR003441">
    <property type="entry name" value="NAC-dom"/>
</dbReference>
<keyword evidence="1" id="KW-0805">Transcription regulation</keyword>
<keyword evidence="4" id="KW-0539">Nucleus</keyword>
<dbReference type="EMBL" id="JAYMYQ010000002">
    <property type="protein sequence ID" value="KAK7350897.1"/>
    <property type="molecule type" value="Genomic_DNA"/>
</dbReference>
<protein>
    <recommendedName>
        <fullName evidence="5">NAC domain-containing protein</fullName>
    </recommendedName>
</protein>
<dbReference type="GO" id="GO:0006355">
    <property type="term" value="P:regulation of DNA-templated transcription"/>
    <property type="evidence" value="ECO:0007669"/>
    <property type="project" value="InterPro"/>
</dbReference>
<dbReference type="InterPro" id="IPR036093">
    <property type="entry name" value="NAC_dom_sf"/>
</dbReference>
<evidence type="ECO:0000256" key="3">
    <source>
        <dbReference type="ARBA" id="ARBA00023163"/>
    </source>
</evidence>
<evidence type="ECO:0000259" key="5">
    <source>
        <dbReference type="PROSITE" id="PS51005"/>
    </source>
</evidence>
<dbReference type="AlphaFoldDB" id="A0AAN9QWU3"/>
<evidence type="ECO:0000313" key="7">
    <source>
        <dbReference type="Proteomes" id="UP001367508"/>
    </source>
</evidence>
<feature type="domain" description="NAC" evidence="5">
    <location>
        <begin position="8"/>
        <end position="160"/>
    </location>
</feature>
<keyword evidence="2" id="KW-0238">DNA-binding</keyword>
<organism evidence="6 7">
    <name type="scientific">Canavalia gladiata</name>
    <name type="common">Sword bean</name>
    <name type="synonym">Dolichos gladiatus</name>
    <dbReference type="NCBI Taxonomy" id="3824"/>
    <lineage>
        <taxon>Eukaryota</taxon>
        <taxon>Viridiplantae</taxon>
        <taxon>Streptophyta</taxon>
        <taxon>Embryophyta</taxon>
        <taxon>Tracheophyta</taxon>
        <taxon>Spermatophyta</taxon>
        <taxon>Magnoliopsida</taxon>
        <taxon>eudicotyledons</taxon>
        <taxon>Gunneridae</taxon>
        <taxon>Pentapetalae</taxon>
        <taxon>rosids</taxon>
        <taxon>fabids</taxon>
        <taxon>Fabales</taxon>
        <taxon>Fabaceae</taxon>
        <taxon>Papilionoideae</taxon>
        <taxon>50 kb inversion clade</taxon>
        <taxon>NPAAA clade</taxon>
        <taxon>indigoferoid/millettioid clade</taxon>
        <taxon>Phaseoleae</taxon>
        <taxon>Canavalia</taxon>
    </lineage>
</organism>
<keyword evidence="7" id="KW-1185">Reference proteome</keyword>
<dbReference type="GO" id="GO:0048731">
    <property type="term" value="P:system development"/>
    <property type="evidence" value="ECO:0007669"/>
    <property type="project" value="TreeGrafter"/>
</dbReference>
<accession>A0AAN9QWU3</accession>
<sequence>MADGSINLPPGFLFSPTDEELVLHFLYSKASLMPCHPNIIPDLDLSQLDPWELNGKALSSGNQYYLFTKVKENRTTENGYWKEIGITEPILSTVDKKVGMKKYLVFHIGEAPLGTETNWVMQEYHICSSGFDPASYRSAMRRRKHDQSWSKWVLCRVYEKNMSQQGVNYCYSDDDDSGSELSWLDEVYLSLDDDLEEISMPN</sequence>
<reference evidence="6 7" key="1">
    <citation type="submission" date="2024-01" db="EMBL/GenBank/DDBJ databases">
        <title>The genomes of 5 underutilized Papilionoideae crops provide insights into root nodulation and disease resistanc.</title>
        <authorList>
            <person name="Jiang F."/>
        </authorList>
    </citation>
    <scope>NUCLEOTIDE SEQUENCE [LARGE SCALE GENOMIC DNA]</scope>
    <source>
        <strain evidence="6">LVBAO_FW01</strain>
        <tissue evidence="6">Leaves</tissue>
    </source>
</reference>
<dbReference type="Pfam" id="PF02365">
    <property type="entry name" value="NAM"/>
    <property type="match status" value="1"/>
</dbReference>
<name>A0AAN9QWU3_CANGL</name>
<dbReference type="PROSITE" id="PS51005">
    <property type="entry name" value="NAC"/>
    <property type="match status" value="1"/>
</dbReference>
<dbReference type="PANTHER" id="PTHR31719">
    <property type="entry name" value="NAC TRANSCRIPTION FACTOR 56"/>
    <property type="match status" value="1"/>
</dbReference>
<keyword evidence="3" id="KW-0804">Transcription</keyword>
<evidence type="ECO:0000256" key="2">
    <source>
        <dbReference type="ARBA" id="ARBA00023125"/>
    </source>
</evidence>
<dbReference type="PANTHER" id="PTHR31719:SF85">
    <property type="entry name" value="NAC DOMAIN-CONTAINING PROTEIN"/>
    <property type="match status" value="1"/>
</dbReference>